<gene>
    <name evidence="1" type="ORF">JOC74_001449</name>
</gene>
<evidence type="ECO:0000313" key="2">
    <source>
        <dbReference type="Proteomes" id="UP000674416"/>
    </source>
</evidence>
<dbReference type="PANTHER" id="PTHR43174">
    <property type="entry name" value="UDP-N-ACETYLGLUCOSAMINE 2-EPIMERASE"/>
    <property type="match status" value="1"/>
</dbReference>
<reference evidence="1 2" key="1">
    <citation type="submission" date="2021-01" db="EMBL/GenBank/DDBJ databases">
        <title>Genomic Encyclopedia of Type Strains, Phase IV (KMG-IV): sequencing the most valuable type-strain genomes for metagenomic binning, comparative biology and taxonomic classification.</title>
        <authorList>
            <person name="Goeker M."/>
        </authorList>
    </citation>
    <scope>NUCLEOTIDE SEQUENCE [LARGE SCALE GENOMIC DNA]</scope>
    <source>
        <strain evidence="1 2">DSM 103394</strain>
    </source>
</reference>
<dbReference type="GO" id="GO:0008761">
    <property type="term" value="F:UDP-N-acetylglucosamine 2-epimerase activity"/>
    <property type="evidence" value="ECO:0007669"/>
    <property type="project" value="UniProtKB-EC"/>
</dbReference>
<dbReference type="InterPro" id="IPR029767">
    <property type="entry name" value="WecB-like"/>
</dbReference>
<dbReference type="PANTHER" id="PTHR43174:SF1">
    <property type="entry name" value="UDP-N-ACETYLGLUCOSAMINE 2-EPIMERASE"/>
    <property type="match status" value="1"/>
</dbReference>
<dbReference type="EC" id="5.1.3.14" evidence="1"/>
<dbReference type="Proteomes" id="UP000674416">
    <property type="component" value="Unassembled WGS sequence"/>
</dbReference>
<dbReference type="SUPFAM" id="SSF53756">
    <property type="entry name" value="UDP-Glycosyltransferase/glycogen phosphorylase"/>
    <property type="match status" value="1"/>
</dbReference>
<comment type="caution">
    <text evidence="1">The sequence shown here is derived from an EMBL/GenBank/DDBJ whole genome shotgun (WGS) entry which is preliminary data.</text>
</comment>
<dbReference type="RefSeq" id="WP_312883787.1">
    <property type="nucleotide sequence ID" value="NZ_JAFDST010000002.1"/>
</dbReference>
<accession>A0ABS4CTV0</accession>
<dbReference type="Gene3D" id="3.40.50.2000">
    <property type="entry name" value="Glycogen Phosphorylase B"/>
    <property type="match status" value="1"/>
</dbReference>
<keyword evidence="2" id="KW-1185">Reference proteome</keyword>
<dbReference type="EMBL" id="JAFDST010000002">
    <property type="protein sequence ID" value="MBP1080956.1"/>
    <property type="molecule type" value="Genomic_DNA"/>
</dbReference>
<proteinExistence type="predicted"/>
<name>A0ABS4CTV0_9BACI</name>
<evidence type="ECO:0000313" key="1">
    <source>
        <dbReference type="EMBL" id="MBP1080956.1"/>
    </source>
</evidence>
<sequence length="66" mass="7629">MKVLTVVGTRPEIIRLSFIIKKLNELAEKHLLIHSGQTFTHSLYGNLFEELGIRNPYYILSTKQKS</sequence>
<keyword evidence="1" id="KW-0413">Isomerase</keyword>
<protein>
    <submittedName>
        <fullName evidence="1">UDP-N-acetylglucosamine 2-epimerase (Non-hydrolyzing)</fullName>
        <ecNumber evidence="1">5.1.3.14</ecNumber>
    </submittedName>
</protein>
<organism evidence="1 2">
    <name type="scientific">Bacillus capparidis</name>
    <dbReference type="NCBI Taxonomy" id="1840411"/>
    <lineage>
        <taxon>Bacteria</taxon>
        <taxon>Bacillati</taxon>
        <taxon>Bacillota</taxon>
        <taxon>Bacilli</taxon>
        <taxon>Bacillales</taxon>
        <taxon>Bacillaceae</taxon>
        <taxon>Bacillus</taxon>
    </lineage>
</organism>